<keyword evidence="1" id="KW-0732">Signal</keyword>
<evidence type="ECO:0000313" key="2">
    <source>
        <dbReference type="EMBL" id="EKN65285.1"/>
    </source>
</evidence>
<dbReference type="AlphaFoldDB" id="K6C2A8"/>
<dbReference type="Proteomes" id="UP000006315">
    <property type="component" value="Unassembled WGS sequence"/>
</dbReference>
<reference evidence="2 3" key="1">
    <citation type="journal article" date="2012" name="Front. Microbiol.">
        <title>Redundancy and modularity in membrane-associated dissimilatory nitrate reduction in Bacillus.</title>
        <authorList>
            <person name="Heylen K."/>
            <person name="Keltjens J."/>
        </authorList>
    </citation>
    <scope>NUCLEOTIDE SEQUENCE [LARGE SCALE GENOMIC DNA]</scope>
    <source>
        <strain evidence="2 3">LMG 9581</strain>
    </source>
</reference>
<accession>K6C2A8</accession>
<protein>
    <submittedName>
        <fullName evidence="2">Uncharacterized protein</fullName>
    </submittedName>
</protein>
<keyword evidence="3" id="KW-1185">Reference proteome</keyword>
<gene>
    <name evidence="2" type="ORF">BAZO_11654</name>
</gene>
<dbReference type="RefSeq" id="WP_003331682.1">
    <property type="nucleotide sequence ID" value="NZ_AJLR01000108.1"/>
</dbReference>
<comment type="caution">
    <text evidence="2">The sequence shown here is derived from an EMBL/GenBank/DDBJ whole genome shotgun (WGS) entry which is preliminary data.</text>
</comment>
<dbReference type="PATRIC" id="fig|1131731.3.peg.2389"/>
<name>K6C2A8_SCHAZ</name>
<proteinExistence type="predicted"/>
<dbReference type="GeneID" id="89470542"/>
<organism evidence="2 3">
    <name type="scientific">Schinkia azotoformans LMG 9581</name>
    <dbReference type="NCBI Taxonomy" id="1131731"/>
    <lineage>
        <taxon>Bacteria</taxon>
        <taxon>Bacillati</taxon>
        <taxon>Bacillota</taxon>
        <taxon>Bacilli</taxon>
        <taxon>Bacillales</taxon>
        <taxon>Bacillaceae</taxon>
        <taxon>Calidifontibacillus/Schinkia group</taxon>
        <taxon>Schinkia</taxon>
    </lineage>
</organism>
<feature type="signal peptide" evidence="1">
    <location>
        <begin position="1"/>
        <end position="23"/>
    </location>
</feature>
<sequence length="246" mass="28016">MAIKKLITMVSMMALLLVTLVNPGEPSAKVESVQKSNFQMINSSDTYLEYSFDENGESFKIIEEFDDDFKGVSSEIYIKNSEGNYELFSEQKSTIEDNNLVIETKKDNKINTEKFEFQTPQINSEELIKIDSKDAQLLSGEVTINAVTDWIYYDTSKYSDLVTKFTIGAISILIASRIPWALAADVTRIATLAYNIFAPNLYYTILWYYKWDGSVPVAEMKIAYVYSDSQRTNQLGNAILTTKYMD</sequence>
<dbReference type="EMBL" id="AJLR01000108">
    <property type="protein sequence ID" value="EKN65285.1"/>
    <property type="molecule type" value="Genomic_DNA"/>
</dbReference>
<evidence type="ECO:0000256" key="1">
    <source>
        <dbReference type="SAM" id="SignalP"/>
    </source>
</evidence>
<feature type="chain" id="PRO_5039241777" evidence="1">
    <location>
        <begin position="24"/>
        <end position="246"/>
    </location>
</feature>
<evidence type="ECO:0000313" key="3">
    <source>
        <dbReference type="Proteomes" id="UP000006315"/>
    </source>
</evidence>